<evidence type="ECO:0000313" key="3">
    <source>
        <dbReference type="Proteomes" id="UP001152622"/>
    </source>
</evidence>
<keyword evidence="3" id="KW-1185">Reference proteome</keyword>
<proteinExistence type="predicted"/>
<gene>
    <name evidence="2" type="ORF">SKAU_G00099120</name>
</gene>
<dbReference type="OrthoDB" id="2686689at2759"/>
<dbReference type="PANTHER" id="PTHR46791">
    <property type="entry name" value="EXPRESSED PROTEIN"/>
    <property type="match status" value="1"/>
</dbReference>
<evidence type="ECO:0000259" key="1">
    <source>
        <dbReference type="PROSITE" id="PS50994"/>
    </source>
</evidence>
<dbReference type="InterPro" id="IPR001584">
    <property type="entry name" value="Integrase_cat-core"/>
</dbReference>
<dbReference type="Pfam" id="PF24764">
    <property type="entry name" value="rva_4"/>
    <property type="match status" value="1"/>
</dbReference>
<organism evidence="2 3">
    <name type="scientific">Synaphobranchus kaupii</name>
    <name type="common">Kaup's arrowtooth eel</name>
    <dbReference type="NCBI Taxonomy" id="118154"/>
    <lineage>
        <taxon>Eukaryota</taxon>
        <taxon>Metazoa</taxon>
        <taxon>Chordata</taxon>
        <taxon>Craniata</taxon>
        <taxon>Vertebrata</taxon>
        <taxon>Euteleostomi</taxon>
        <taxon>Actinopterygii</taxon>
        <taxon>Neopterygii</taxon>
        <taxon>Teleostei</taxon>
        <taxon>Anguilliformes</taxon>
        <taxon>Synaphobranchidae</taxon>
        <taxon>Synaphobranchus</taxon>
    </lineage>
</organism>
<accession>A0A9Q1FYS9</accession>
<reference evidence="2" key="1">
    <citation type="journal article" date="2023" name="Science">
        <title>Genome structures resolve the early diversification of teleost fishes.</title>
        <authorList>
            <person name="Parey E."/>
            <person name="Louis A."/>
            <person name="Montfort J."/>
            <person name="Bouchez O."/>
            <person name="Roques C."/>
            <person name="Iampietro C."/>
            <person name="Lluch J."/>
            <person name="Castinel A."/>
            <person name="Donnadieu C."/>
            <person name="Desvignes T."/>
            <person name="Floi Bucao C."/>
            <person name="Jouanno E."/>
            <person name="Wen M."/>
            <person name="Mejri S."/>
            <person name="Dirks R."/>
            <person name="Jansen H."/>
            <person name="Henkel C."/>
            <person name="Chen W.J."/>
            <person name="Zahm M."/>
            <person name="Cabau C."/>
            <person name="Klopp C."/>
            <person name="Thompson A.W."/>
            <person name="Robinson-Rechavi M."/>
            <person name="Braasch I."/>
            <person name="Lecointre G."/>
            <person name="Bobe J."/>
            <person name="Postlethwait J.H."/>
            <person name="Berthelot C."/>
            <person name="Roest Crollius H."/>
            <person name="Guiguen Y."/>
        </authorList>
    </citation>
    <scope>NUCLEOTIDE SEQUENCE</scope>
    <source>
        <strain evidence="2">WJC10195</strain>
    </source>
</reference>
<dbReference type="InterPro" id="IPR036397">
    <property type="entry name" value="RNaseH_sf"/>
</dbReference>
<dbReference type="InterPro" id="IPR058913">
    <property type="entry name" value="Integrase_dom_put"/>
</dbReference>
<feature type="domain" description="Integrase catalytic" evidence="1">
    <location>
        <begin position="133"/>
        <end position="314"/>
    </location>
</feature>
<dbReference type="Proteomes" id="UP001152622">
    <property type="component" value="Chromosome 3"/>
</dbReference>
<dbReference type="EMBL" id="JAINUF010000003">
    <property type="protein sequence ID" value="KAJ8369884.1"/>
    <property type="molecule type" value="Genomic_DNA"/>
</dbReference>
<sequence>MDVFFVLDFSGSRGRPRINVTTEQIQLLLRQGFKVKAMARILGCSSSYLFRKLRSLGISMRDRFTTIDDDNLEQHIRRLHQQFPRSGCEMMRGYLFAIGINVPRCRVRDTLNRIDPAMAAQRWSNVVARRSYYVAFPNSLWHIDGHMRLIRWGIVTHGAIDGHSRVITYLAASTDNTALTVLANFVKATCQYGLPSRVRSDHGGENTMVALLMNLLNGEGRGSHITGPSVHNQRIERLWRDVFTQVIHHYYHLFYSFEEERILDPEDDVHKYSLQMVYLPEIQGRLDTFKSAWNNHGLRNENHRTPNQMWMEGMIGNQQRNRTEINNIFGQDVYSEDNLETLLRQNGVELSQLEANEDQFNQAVTVRQPHITLNAGQQQALQDVLSGITDLKQKYLTCCREITNLI</sequence>
<dbReference type="InterPro" id="IPR012337">
    <property type="entry name" value="RNaseH-like_sf"/>
</dbReference>
<comment type="caution">
    <text evidence="2">The sequence shown here is derived from an EMBL/GenBank/DDBJ whole genome shotgun (WGS) entry which is preliminary data.</text>
</comment>
<dbReference type="AlphaFoldDB" id="A0A9Q1FYS9"/>
<name>A0A9Q1FYS9_SYNKA</name>
<evidence type="ECO:0000313" key="2">
    <source>
        <dbReference type="EMBL" id="KAJ8369884.1"/>
    </source>
</evidence>
<dbReference type="PROSITE" id="PS50994">
    <property type="entry name" value="INTEGRASE"/>
    <property type="match status" value="1"/>
</dbReference>
<dbReference type="GO" id="GO:0015074">
    <property type="term" value="P:DNA integration"/>
    <property type="evidence" value="ECO:0007669"/>
    <property type="project" value="InterPro"/>
</dbReference>
<protein>
    <recommendedName>
        <fullName evidence="1">Integrase catalytic domain-containing protein</fullName>
    </recommendedName>
</protein>
<dbReference type="PANTHER" id="PTHR46791:SF9">
    <property type="entry name" value="INTEGRASE CATALYTIC DOMAIN-CONTAINING PROTEIN"/>
    <property type="match status" value="1"/>
</dbReference>
<dbReference type="Gene3D" id="3.30.420.10">
    <property type="entry name" value="Ribonuclease H-like superfamily/Ribonuclease H"/>
    <property type="match status" value="1"/>
</dbReference>
<dbReference type="SUPFAM" id="SSF53098">
    <property type="entry name" value="Ribonuclease H-like"/>
    <property type="match status" value="1"/>
</dbReference>
<dbReference type="GO" id="GO:0003676">
    <property type="term" value="F:nucleic acid binding"/>
    <property type="evidence" value="ECO:0007669"/>
    <property type="project" value="InterPro"/>
</dbReference>